<protein>
    <submittedName>
        <fullName evidence="2">Uncharacterized protein</fullName>
    </submittedName>
</protein>
<accession>A0ABM7Q0C4</accession>
<dbReference type="RefSeq" id="WP_229230662.1">
    <property type="nucleotide sequence ID" value="NZ_AP024525.1"/>
</dbReference>
<reference evidence="2 3" key="1">
    <citation type="journal article" date="2021" name="J. Biosci. Bioeng.">
        <title>Identification and characterization of a chc gene cluster responsible for the aromatization pathway of cyclohexanecarboxylate degradation in Sinomonas cyclohexanicum ATCC 51369.</title>
        <authorList>
            <person name="Yamamoto T."/>
            <person name="Hasegawa Y."/>
            <person name="Lau P.C.K."/>
            <person name="Iwaki H."/>
        </authorList>
    </citation>
    <scope>NUCLEOTIDE SEQUENCE [LARGE SCALE GENOMIC DNA]</scope>
    <source>
        <strain evidence="2 3">ATCC 51369</strain>
    </source>
</reference>
<name>A0ABM7Q0C4_SINCY</name>
<proteinExistence type="predicted"/>
<evidence type="ECO:0000313" key="2">
    <source>
        <dbReference type="EMBL" id="BCT78016.1"/>
    </source>
</evidence>
<keyword evidence="1" id="KW-0812">Transmembrane</keyword>
<keyword evidence="3" id="KW-1185">Reference proteome</keyword>
<evidence type="ECO:0000313" key="3">
    <source>
        <dbReference type="Proteomes" id="UP001319861"/>
    </source>
</evidence>
<keyword evidence="1" id="KW-1133">Transmembrane helix</keyword>
<dbReference type="EMBL" id="AP024525">
    <property type="protein sequence ID" value="BCT78016.1"/>
    <property type="molecule type" value="Genomic_DNA"/>
</dbReference>
<dbReference type="Proteomes" id="UP001319861">
    <property type="component" value="Chromosome"/>
</dbReference>
<feature type="transmembrane region" description="Helical" evidence="1">
    <location>
        <begin position="32"/>
        <end position="52"/>
    </location>
</feature>
<organism evidence="2 3">
    <name type="scientific">Sinomonas cyclohexanicum</name>
    <name type="common">Corynebacterium cyclohexanicum</name>
    <dbReference type="NCBI Taxonomy" id="322009"/>
    <lineage>
        <taxon>Bacteria</taxon>
        <taxon>Bacillati</taxon>
        <taxon>Actinomycetota</taxon>
        <taxon>Actinomycetes</taxon>
        <taxon>Micrococcales</taxon>
        <taxon>Micrococcaceae</taxon>
        <taxon>Sinomonas</taxon>
    </lineage>
</organism>
<evidence type="ECO:0000256" key="1">
    <source>
        <dbReference type="SAM" id="Phobius"/>
    </source>
</evidence>
<keyword evidence="1" id="KW-0472">Membrane</keyword>
<gene>
    <name evidence="2" type="ORF">SCMU_38580</name>
</gene>
<sequence>MADPEIDSAADEARAREGTGHRFLDRLEQWKFLVSLIVAGCGIAGLLIPVWMAKQNAQDSVEASSVARRAGPYQEFLGSVALFDVSAARYICLADGRQAPPGTVAAAFADLENSYTKLAQAAWGVDLVSSSGAVKEAKQKISSKADSTYDSLSLGGKPTITPEDLDRALVQLQGEFSGAAYEELTPTSPSPTMASAGFKPIACAAQ</sequence>